<evidence type="ECO:0000256" key="10">
    <source>
        <dbReference type="ARBA" id="ARBA00048968"/>
    </source>
</evidence>
<evidence type="ECO:0000313" key="13">
    <source>
        <dbReference type="EMBL" id="QBX57361.1"/>
    </source>
</evidence>
<name>A0A4P7IM59_9ACTN</name>
<keyword evidence="4" id="KW-0808">Transferase</keyword>
<dbReference type="PANTHER" id="PTHR30616">
    <property type="entry name" value="UNCHARACTERIZED PROTEIN YFIH"/>
    <property type="match status" value="1"/>
</dbReference>
<keyword evidence="15" id="KW-1185">Reference proteome</keyword>
<accession>A0A4P7IM59</accession>
<dbReference type="GO" id="GO:0017061">
    <property type="term" value="F:S-methyl-5-thioadenosine phosphorylase activity"/>
    <property type="evidence" value="ECO:0007669"/>
    <property type="project" value="UniProtKB-EC"/>
</dbReference>
<comment type="catalytic activity">
    <reaction evidence="10">
        <text>adenosine + phosphate = alpha-D-ribose 1-phosphate + adenine</text>
        <dbReference type="Rhea" id="RHEA:27642"/>
        <dbReference type="ChEBI" id="CHEBI:16335"/>
        <dbReference type="ChEBI" id="CHEBI:16708"/>
        <dbReference type="ChEBI" id="CHEBI:43474"/>
        <dbReference type="ChEBI" id="CHEBI:57720"/>
        <dbReference type="EC" id="2.4.2.1"/>
    </reaction>
    <physiologicalReaction direction="left-to-right" evidence="10">
        <dbReference type="Rhea" id="RHEA:27643"/>
    </physiologicalReaction>
</comment>
<dbReference type="GO" id="GO:0005507">
    <property type="term" value="F:copper ion binding"/>
    <property type="evidence" value="ECO:0007669"/>
    <property type="project" value="TreeGrafter"/>
</dbReference>
<evidence type="ECO:0000256" key="11">
    <source>
        <dbReference type="ARBA" id="ARBA00049893"/>
    </source>
</evidence>
<evidence type="ECO:0000256" key="2">
    <source>
        <dbReference type="ARBA" id="ARBA00003215"/>
    </source>
</evidence>
<dbReference type="OrthoDB" id="4279at2"/>
<comment type="function">
    <text evidence="2">Purine nucleoside enzyme that catalyzes the phosphorolysis of adenosine and inosine nucleosides, yielding D-ribose 1-phosphate and the respective free bases, adenine and hypoxanthine. Also catalyzes the phosphorolysis of S-methyl-5'-thioadenosine into adenine and S-methyl-5-thio-alpha-D-ribose 1-phosphate. Also has adenosine deaminase activity.</text>
</comment>
<comment type="catalytic activity">
    <reaction evidence="1">
        <text>inosine + phosphate = alpha-D-ribose 1-phosphate + hypoxanthine</text>
        <dbReference type="Rhea" id="RHEA:27646"/>
        <dbReference type="ChEBI" id="CHEBI:17368"/>
        <dbReference type="ChEBI" id="CHEBI:17596"/>
        <dbReference type="ChEBI" id="CHEBI:43474"/>
        <dbReference type="ChEBI" id="CHEBI:57720"/>
        <dbReference type="EC" id="2.4.2.1"/>
    </reaction>
    <physiologicalReaction direction="left-to-right" evidence="1">
        <dbReference type="Rhea" id="RHEA:27647"/>
    </physiologicalReaction>
</comment>
<dbReference type="Pfam" id="PF02578">
    <property type="entry name" value="Cu-oxidase_4"/>
    <property type="match status" value="1"/>
</dbReference>
<dbReference type="GO" id="GO:0016787">
    <property type="term" value="F:hydrolase activity"/>
    <property type="evidence" value="ECO:0007669"/>
    <property type="project" value="UniProtKB-KW"/>
</dbReference>
<dbReference type="Gene3D" id="3.60.140.10">
    <property type="entry name" value="CNF1/YfiH-like putative cysteine hydrolases"/>
    <property type="match status" value="1"/>
</dbReference>
<keyword evidence="6" id="KW-0378">Hydrolase</keyword>
<dbReference type="InterPro" id="IPR038371">
    <property type="entry name" value="Cu_polyphenol_OxRdtase_sf"/>
</dbReference>
<evidence type="ECO:0000256" key="3">
    <source>
        <dbReference type="ARBA" id="ARBA00007353"/>
    </source>
</evidence>
<dbReference type="PANTHER" id="PTHR30616:SF2">
    <property type="entry name" value="PURINE NUCLEOSIDE PHOSPHORYLASE LACC1"/>
    <property type="match status" value="1"/>
</dbReference>
<comment type="catalytic activity">
    <reaction evidence="9">
        <text>adenosine + H2O + H(+) = inosine + NH4(+)</text>
        <dbReference type="Rhea" id="RHEA:24408"/>
        <dbReference type="ChEBI" id="CHEBI:15377"/>
        <dbReference type="ChEBI" id="CHEBI:15378"/>
        <dbReference type="ChEBI" id="CHEBI:16335"/>
        <dbReference type="ChEBI" id="CHEBI:17596"/>
        <dbReference type="ChEBI" id="CHEBI:28938"/>
        <dbReference type="EC" id="3.5.4.4"/>
    </reaction>
    <physiologicalReaction direction="left-to-right" evidence="9">
        <dbReference type="Rhea" id="RHEA:24409"/>
    </physiologicalReaction>
</comment>
<dbReference type="KEGG" id="nsn:EXE58_00070"/>
<evidence type="ECO:0000256" key="12">
    <source>
        <dbReference type="RuleBase" id="RU361274"/>
    </source>
</evidence>
<gene>
    <name evidence="13" type="primary">pgeF</name>
    <name evidence="13" type="ORF">EXE58_00070</name>
    <name evidence="14" type="ORF">EXE58_19260</name>
</gene>
<evidence type="ECO:0000256" key="8">
    <source>
        <dbReference type="ARBA" id="ARBA00023008"/>
    </source>
</evidence>
<comment type="similarity">
    <text evidence="3 12">Belongs to the purine nucleoside phosphorylase YfiH/LACC1 family.</text>
</comment>
<dbReference type="AlphaFoldDB" id="A0A4P7IM59"/>
<protein>
    <recommendedName>
        <fullName evidence="12">Purine nucleoside phosphorylase</fullName>
    </recommendedName>
</protein>
<dbReference type="EMBL" id="CP038436">
    <property type="protein sequence ID" value="QBX57747.1"/>
    <property type="molecule type" value="Genomic_DNA"/>
</dbReference>
<dbReference type="InterPro" id="IPR011324">
    <property type="entry name" value="Cytotoxic_necrot_fac-like_cat"/>
</dbReference>
<evidence type="ECO:0000256" key="9">
    <source>
        <dbReference type="ARBA" id="ARBA00047989"/>
    </source>
</evidence>
<sequence>MEAASTPSRVDVAFTDSSLDLQGRRPGFATALSHLESDLGIRFARLDQVHGNDVLVVEDEPTYGPLDEVPTADAQVTTLRRVGLMVRVADCVPVLLADPENGVVGVAHAGRQGVALDVVTRTVDRMRELGATSLTAWIGPHVCGRCYEVPEQMRADVSALVPETRATSAHGTPALDLGAGVRAQLDRAGVEVRDVGLCTLEDDRLHSHRRDGTASGRMAGLVWMS</sequence>
<dbReference type="EMBL" id="CP038436">
    <property type="protein sequence ID" value="QBX57361.1"/>
    <property type="molecule type" value="Genomic_DNA"/>
</dbReference>
<proteinExistence type="inferred from homology"/>
<evidence type="ECO:0000256" key="7">
    <source>
        <dbReference type="ARBA" id="ARBA00022833"/>
    </source>
</evidence>
<dbReference type="SUPFAM" id="SSF64438">
    <property type="entry name" value="CNF1/YfiH-like putative cysteine hydrolases"/>
    <property type="match status" value="1"/>
</dbReference>
<reference evidence="13 15" key="1">
    <citation type="submission" date="2019-03" db="EMBL/GenBank/DDBJ databases">
        <title>Three New Species of Nocardioides, Nocardioides euryhalodurans sp. nov., Nocardioides seonyuensis sp. nov. and Nocardioides eburneoflavus sp. nov. Iolated from Soil.</title>
        <authorList>
            <person name="Roh S.G."/>
            <person name="Lee C."/>
            <person name="Kim M.-K."/>
            <person name="Kim S.B."/>
        </authorList>
    </citation>
    <scope>NUCLEOTIDE SEQUENCE [LARGE SCALE GENOMIC DNA]</scope>
    <source>
        <strain evidence="13 15">MMS17-SY207-3</strain>
    </source>
</reference>
<evidence type="ECO:0000256" key="4">
    <source>
        <dbReference type="ARBA" id="ARBA00022679"/>
    </source>
</evidence>
<keyword evidence="7" id="KW-0862">Zinc</keyword>
<dbReference type="CDD" id="cd16833">
    <property type="entry name" value="YfiH"/>
    <property type="match status" value="1"/>
</dbReference>
<evidence type="ECO:0000256" key="1">
    <source>
        <dbReference type="ARBA" id="ARBA00000553"/>
    </source>
</evidence>
<evidence type="ECO:0000313" key="15">
    <source>
        <dbReference type="Proteomes" id="UP000294853"/>
    </source>
</evidence>
<evidence type="ECO:0000256" key="5">
    <source>
        <dbReference type="ARBA" id="ARBA00022723"/>
    </source>
</evidence>
<evidence type="ECO:0000313" key="14">
    <source>
        <dbReference type="EMBL" id="QBX57747.1"/>
    </source>
</evidence>
<keyword evidence="5" id="KW-0479">Metal-binding</keyword>
<comment type="catalytic activity">
    <reaction evidence="11">
        <text>S-methyl-5'-thioadenosine + phosphate = 5-(methylsulfanyl)-alpha-D-ribose 1-phosphate + adenine</text>
        <dbReference type="Rhea" id="RHEA:11852"/>
        <dbReference type="ChEBI" id="CHEBI:16708"/>
        <dbReference type="ChEBI" id="CHEBI:17509"/>
        <dbReference type="ChEBI" id="CHEBI:43474"/>
        <dbReference type="ChEBI" id="CHEBI:58533"/>
        <dbReference type="EC" id="2.4.2.28"/>
    </reaction>
    <physiologicalReaction direction="left-to-right" evidence="11">
        <dbReference type="Rhea" id="RHEA:11853"/>
    </physiologicalReaction>
</comment>
<dbReference type="KEGG" id="nsn:EXE58_19260"/>
<dbReference type="NCBIfam" id="TIGR00726">
    <property type="entry name" value="peptidoglycan editing factor PgeF"/>
    <property type="match status" value="1"/>
</dbReference>
<evidence type="ECO:0000256" key="6">
    <source>
        <dbReference type="ARBA" id="ARBA00022801"/>
    </source>
</evidence>
<dbReference type="InterPro" id="IPR003730">
    <property type="entry name" value="Cu_polyphenol_OxRdtase"/>
</dbReference>
<keyword evidence="8" id="KW-0186">Copper</keyword>
<organism evidence="13 15">
    <name type="scientific">Nocardioides seonyuensis</name>
    <dbReference type="NCBI Taxonomy" id="2518371"/>
    <lineage>
        <taxon>Bacteria</taxon>
        <taxon>Bacillati</taxon>
        <taxon>Actinomycetota</taxon>
        <taxon>Actinomycetes</taxon>
        <taxon>Propionibacteriales</taxon>
        <taxon>Nocardioidaceae</taxon>
        <taxon>Nocardioides</taxon>
    </lineage>
</organism>
<dbReference type="Proteomes" id="UP000294853">
    <property type="component" value="Chromosome"/>
</dbReference>